<organism evidence="2 3">
    <name type="scientific">Colletotrichum siamense</name>
    <name type="common">Anthracnose fungus</name>
    <dbReference type="NCBI Taxonomy" id="690259"/>
    <lineage>
        <taxon>Eukaryota</taxon>
        <taxon>Fungi</taxon>
        <taxon>Dikarya</taxon>
        <taxon>Ascomycota</taxon>
        <taxon>Pezizomycotina</taxon>
        <taxon>Sordariomycetes</taxon>
        <taxon>Hypocreomycetidae</taxon>
        <taxon>Glomerellales</taxon>
        <taxon>Glomerellaceae</taxon>
        <taxon>Colletotrichum</taxon>
        <taxon>Colletotrichum gloeosporioides species complex</taxon>
    </lineage>
</organism>
<keyword evidence="3" id="KW-1185">Reference proteome</keyword>
<sequence length="694" mass="77756">MAPVSGDQERSSTERAEETPDKVMNLQKKLDLAEQDAKTAGIRADEAAKRETRDRAEHAKLLQESDEHNKKLSREHEKLQAEYKEMSESKHKLFVENMTRRITNESFADAMKEFSIVEEKLKQATKEKTDLAEKLRQAETARGEADNELAKEQYDLNMVSRHRVDRDELAAHIEANNRAANLLRASFNDPSIRTFSSGFTGGPSAPPQTPQPRWLDNMCFTRFSAQSDPPPPQQQQQTTGYRAAPRRESVSAPRHDFHDRDCGDRPRRDALPDVWYDDFWHDPSSADRHSGFLETAMEADGQRTISVKRKMTGTPVAANKKQKMSPENGTSAFQAAPVSEGADGALDSESTADGAVGTGGGAQDAGLDEENVQTPAEPTPTWGLSKTFLEATVDEAIDQGKYKATLDSIWPKTREWAADGDEIETYADAVSQIAVSKWAKLTVRKVKLKLDAIREGTYRELSRRNEKQYSFTDSEYRALRDSGFVKVIRWEVNDIPPFDERFRDYLQENVRAAGGAMGPLQNVAMGPLQNMKTAGAVQPAPAAPKPVQDARVEDQRRRLSELALHCLRDHVMPGDMTSYMTDLADHAASLLNLRNKDDMRLSDSDVDAVISDQWRVYNGDGKVVENAKAASSWYWSRKQEKQTQQKQQTQQQQKTPNVVHTSWLPPALAAPPVASAFSLPSRTRSPHGFPHSRR</sequence>
<proteinExistence type="predicted"/>
<gene>
    <name evidence="2" type="ORF">CGCSCA2_v012924</name>
</gene>
<dbReference type="EMBL" id="QPMT01000061">
    <property type="protein sequence ID" value="KAF4847146.1"/>
    <property type="molecule type" value="Genomic_DNA"/>
</dbReference>
<feature type="compositionally biased region" description="Basic and acidic residues" evidence="1">
    <location>
        <begin position="7"/>
        <end position="21"/>
    </location>
</feature>
<feature type="region of interest" description="Disordered" evidence="1">
    <location>
        <begin position="194"/>
        <end position="268"/>
    </location>
</feature>
<feature type="region of interest" description="Disordered" evidence="1">
    <location>
        <begin position="1"/>
        <end position="75"/>
    </location>
</feature>
<feature type="compositionally biased region" description="Basic and acidic residues" evidence="1">
    <location>
        <begin position="28"/>
        <end position="75"/>
    </location>
</feature>
<dbReference type="AlphaFoldDB" id="A0A9P5BPM1"/>
<protein>
    <submittedName>
        <fullName evidence="2">Uncharacterized protein</fullName>
    </submittedName>
</protein>
<accession>A0A9P5BPM1</accession>
<evidence type="ECO:0000313" key="3">
    <source>
        <dbReference type="Proteomes" id="UP000711996"/>
    </source>
</evidence>
<reference evidence="2" key="1">
    <citation type="submission" date="2019-06" db="EMBL/GenBank/DDBJ databases">
        <authorList>
            <person name="Gan P."/>
            <person name="Shirasu K."/>
        </authorList>
    </citation>
    <scope>NUCLEOTIDE SEQUENCE [LARGE SCALE GENOMIC DNA]</scope>
    <source>
        <strain evidence="2">CAD2</strain>
    </source>
</reference>
<dbReference type="Proteomes" id="UP000711996">
    <property type="component" value="Unassembled WGS sequence"/>
</dbReference>
<name>A0A9P5BPM1_COLSI</name>
<feature type="region of interest" description="Disordered" evidence="1">
    <location>
        <begin position="674"/>
        <end position="694"/>
    </location>
</feature>
<evidence type="ECO:0000313" key="2">
    <source>
        <dbReference type="EMBL" id="KAF4847146.1"/>
    </source>
</evidence>
<comment type="caution">
    <text evidence="2">The sequence shown here is derived from an EMBL/GenBank/DDBJ whole genome shotgun (WGS) entry which is preliminary data.</text>
</comment>
<dbReference type="OrthoDB" id="4837591at2759"/>
<feature type="compositionally biased region" description="Basic and acidic residues" evidence="1">
    <location>
        <begin position="245"/>
        <end position="268"/>
    </location>
</feature>
<feature type="region of interest" description="Disordered" evidence="1">
    <location>
        <begin position="311"/>
        <end position="383"/>
    </location>
</feature>
<evidence type="ECO:0000256" key="1">
    <source>
        <dbReference type="SAM" id="MobiDB-lite"/>
    </source>
</evidence>